<dbReference type="EMBL" id="CADEAL010004292">
    <property type="protein sequence ID" value="CAB1456342.1"/>
    <property type="molecule type" value="Genomic_DNA"/>
</dbReference>
<protein>
    <submittedName>
        <fullName evidence="2">Uncharacterized protein</fullName>
    </submittedName>
</protein>
<keyword evidence="3" id="KW-1185">Reference proteome</keyword>
<name>A0A9N7VW73_PLEPL</name>
<feature type="compositionally biased region" description="Basic and acidic residues" evidence="1">
    <location>
        <begin position="74"/>
        <end position="89"/>
    </location>
</feature>
<dbReference type="Proteomes" id="UP001153269">
    <property type="component" value="Unassembled WGS sequence"/>
</dbReference>
<accession>A0A9N7VW73</accession>
<comment type="caution">
    <text evidence="2">The sequence shown here is derived from an EMBL/GenBank/DDBJ whole genome shotgun (WGS) entry which is preliminary data.</text>
</comment>
<proteinExistence type="predicted"/>
<reference evidence="2" key="1">
    <citation type="submission" date="2020-03" db="EMBL/GenBank/DDBJ databases">
        <authorList>
            <person name="Weist P."/>
        </authorList>
    </citation>
    <scope>NUCLEOTIDE SEQUENCE</scope>
</reference>
<organism evidence="2 3">
    <name type="scientific">Pleuronectes platessa</name>
    <name type="common">European plaice</name>
    <dbReference type="NCBI Taxonomy" id="8262"/>
    <lineage>
        <taxon>Eukaryota</taxon>
        <taxon>Metazoa</taxon>
        <taxon>Chordata</taxon>
        <taxon>Craniata</taxon>
        <taxon>Vertebrata</taxon>
        <taxon>Euteleostomi</taxon>
        <taxon>Actinopterygii</taxon>
        <taxon>Neopterygii</taxon>
        <taxon>Teleostei</taxon>
        <taxon>Neoteleostei</taxon>
        <taxon>Acanthomorphata</taxon>
        <taxon>Carangaria</taxon>
        <taxon>Pleuronectiformes</taxon>
        <taxon>Pleuronectoidei</taxon>
        <taxon>Pleuronectidae</taxon>
        <taxon>Pleuronectes</taxon>
    </lineage>
</organism>
<sequence length="89" mass="10233">MERKGPERSERLKVKGHGLWTLNVRRRRFDPSSAASVCLNLLRRGGQGPLRRGCGLRLSVNHKSTQLNFARPHSHPESQDRLRHLTNED</sequence>
<evidence type="ECO:0000313" key="2">
    <source>
        <dbReference type="EMBL" id="CAB1456342.1"/>
    </source>
</evidence>
<evidence type="ECO:0000256" key="1">
    <source>
        <dbReference type="SAM" id="MobiDB-lite"/>
    </source>
</evidence>
<feature type="region of interest" description="Disordered" evidence="1">
    <location>
        <begin position="66"/>
        <end position="89"/>
    </location>
</feature>
<evidence type="ECO:0000313" key="3">
    <source>
        <dbReference type="Proteomes" id="UP001153269"/>
    </source>
</evidence>
<gene>
    <name evidence="2" type="ORF">PLEPLA_LOCUS44126</name>
</gene>
<dbReference type="AlphaFoldDB" id="A0A9N7VW73"/>